<dbReference type="EMBL" id="JARPUR010000005">
    <property type="protein sequence ID" value="KAK4875110.1"/>
    <property type="molecule type" value="Genomic_DNA"/>
</dbReference>
<dbReference type="AlphaFoldDB" id="A0AAN7NXH6"/>
<dbReference type="PANTHER" id="PTHR16435">
    <property type="entry name" value="SPERMATOGENESIS-ASSOCIATED PROTEIN 6 SPATA6"/>
    <property type="match status" value="1"/>
</dbReference>
<organism evidence="4 5">
    <name type="scientific">Aquatica leii</name>
    <dbReference type="NCBI Taxonomy" id="1421715"/>
    <lineage>
        <taxon>Eukaryota</taxon>
        <taxon>Metazoa</taxon>
        <taxon>Ecdysozoa</taxon>
        <taxon>Arthropoda</taxon>
        <taxon>Hexapoda</taxon>
        <taxon>Insecta</taxon>
        <taxon>Pterygota</taxon>
        <taxon>Neoptera</taxon>
        <taxon>Endopterygota</taxon>
        <taxon>Coleoptera</taxon>
        <taxon>Polyphaga</taxon>
        <taxon>Elateriformia</taxon>
        <taxon>Elateroidea</taxon>
        <taxon>Lampyridae</taxon>
        <taxon>Luciolinae</taxon>
        <taxon>Aquatica</taxon>
    </lineage>
</organism>
<protein>
    <recommendedName>
        <fullName evidence="3">Spermatogenesis-associated protein 6 N-terminal domain-containing protein</fullName>
    </recommendedName>
</protein>
<dbReference type="InterPro" id="IPR042769">
    <property type="entry name" value="SPATA6_fam"/>
</dbReference>
<comment type="similarity">
    <text evidence="1">Belongs to the SPATA6 family.</text>
</comment>
<feature type="domain" description="Spermatogenesis-associated protein 6 N-terminal" evidence="3">
    <location>
        <begin position="10"/>
        <end position="149"/>
    </location>
</feature>
<dbReference type="GO" id="GO:0120212">
    <property type="term" value="C:sperm head-tail coupling apparatus"/>
    <property type="evidence" value="ECO:0007669"/>
    <property type="project" value="InterPro"/>
</dbReference>
<dbReference type="GO" id="GO:0007283">
    <property type="term" value="P:spermatogenesis"/>
    <property type="evidence" value="ECO:0007669"/>
    <property type="project" value="InterPro"/>
</dbReference>
<dbReference type="GO" id="GO:0032027">
    <property type="term" value="F:myosin light chain binding"/>
    <property type="evidence" value="ECO:0007669"/>
    <property type="project" value="InterPro"/>
</dbReference>
<reference evidence="5" key="1">
    <citation type="submission" date="2023-01" db="EMBL/GenBank/DDBJ databases">
        <title>Key to firefly adult light organ development and bioluminescence: homeobox transcription factors regulate luciferase expression and transportation to peroxisome.</title>
        <authorList>
            <person name="Fu X."/>
        </authorList>
    </citation>
    <scope>NUCLEOTIDE SEQUENCE [LARGE SCALE GENOMIC DNA]</scope>
</reference>
<gene>
    <name evidence="4" type="ORF">RN001_011532</name>
</gene>
<dbReference type="PANTHER" id="PTHR16435:SF6">
    <property type="entry name" value="IP09370P"/>
    <property type="match status" value="1"/>
</dbReference>
<evidence type="ECO:0000256" key="1">
    <source>
        <dbReference type="ARBA" id="ARBA00006215"/>
    </source>
</evidence>
<evidence type="ECO:0000313" key="4">
    <source>
        <dbReference type="EMBL" id="KAK4875110.1"/>
    </source>
</evidence>
<dbReference type="Pfam" id="PF14909">
    <property type="entry name" value="SPATA6"/>
    <property type="match status" value="1"/>
</dbReference>
<proteinExistence type="inferred from homology"/>
<accession>A0AAN7NXH6</accession>
<sequence>MSRKALRVQIQLDLQAVTCPGVWLCPNGKVSLQMYMLDSCIQTTALPPVFPLLYHEQFIFYKTFYSAHTLIDLQSYIDKDFLYAELVQWQNEDLGNVIASFQTSLQEVLYPSSSDKTLSGLDIDLLMEPSKNFPGIISPKIEISTRTTVEEIICDSTHRKSDSYVINPKTIPSNYISTNMKRNLKPPRQKRVCHSLEYYKTKPCFSPRKTSELRPPFIYKKADDSLLARKPQSVEDCCSKKCVVETTFFAEPCACESSHSGDGCQLCTKYSSYFDSGRTPQTNVNYCTVKTGNAFVCKVNKPNPVKEQPSKKSCACSINSNKTHPTTPVNYDSNESQRCCLNPTKESPCNNRLCIHCSQPPKPSLAKQIHRRIKETLRCSDNNEERSSGSRPASGSPRFRNCDHGYYKTLGKFYKDLYRC</sequence>
<dbReference type="InterPro" id="IPR032732">
    <property type="entry name" value="SPATA6_N"/>
</dbReference>
<evidence type="ECO:0000259" key="3">
    <source>
        <dbReference type="Pfam" id="PF14909"/>
    </source>
</evidence>
<keyword evidence="5" id="KW-1185">Reference proteome</keyword>
<dbReference type="Proteomes" id="UP001353858">
    <property type="component" value="Unassembled WGS sequence"/>
</dbReference>
<evidence type="ECO:0000313" key="5">
    <source>
        <dbReference type="Proteomes" id="UP001353858"/>
    </source>
</evidence>
<evidence type="ECO:0000256" key="2">
    <source>
        <dbReference type="ARBA" id="ARBA00022553"/>
    </source>
</evidence>
<keyword evidence="2" id="KW-0597">Phosphoprotein</keyword>
<comment type="caution">
    <text evidence="4">The sequence shown here is derived from an EMBL/GenBank/DDBJ whole genome shotgun (WGS) entry which is preliminary data.</text>
</comment>
<name>A0AAN7NXH6_9COLE</name>